<sequence>MMFLPGNVQGLPFSNSLTTFDSSLDSTPELGALLLSFPRQILHCYSFILISNSTNIKSLDKESDKLENIRIGVQQVAEAARRNLQVISPNVESWLTSVNTTTADVEGVMRGRVDVERDTLLSRRAKKIALDVIELQTEGNNYVDFSYPVPPVEIEAIPSISVEEFDSRKLKE</sequence>
<proteinExistence type="predicted"/>
<name>A0AAE1S8P6_9SOLA</name>
<dbReference type="Proteomes" id="UP001291623">
    <property type="component" value="Unassembled WGS sequence"/>
</dbReference>
<dbReference type="AlphaFoldDB" id="A0AAE1S8P6"/>
<protein>
    <submittedName>
        <fullName evidence="1">Uncharacterized protein</fullName>
    </submittedName>
</protein>
<gene>
    <name evidence="1" type="ORF">RND71_014209</name>
</gene>
<evidence type="ECO:0000313" key="2">
    <source>
        <dbReference type="Proteomes" id="UP001291623"/>
    </source>
</evidence>
<dbReference type="EMBL" id="JAVYJV010000007">
    <property type="protein sequence ID" value="KAK4366329.1"/>
    <property type="molecule type" value="Genomic_DNA"/>
</dbReference>
<keyword evidence="2" id="KW-1185">Reference proteome</keyword>
<organism evidence="1 2">
    <name type="scientific">Anisodus tanguticus</name>
    <dbReference type="NCBI Taxonomy" id="243964"/>
    <lineage>
        <taxon>Eukaryota</taxon>
        <taxon>Viridiplantae</taxon>
        <taxon>Streptophyta</taxon>
        <taxon>Embryophyta</taxon>
        <taxon>Tracheophyta</taxon>
        <taxon>Spermatophyta</taxon>
        <taxon>Magnoliopsida</taxon>
        <taxon>eudicotyledons</taxon>
        <taxon>Gunneridae</taxon>
        <taxon>Pentapetalae</taxon>
        <taxon>asterids</taxon>
        <taxon>lamiids</taxon>
        <taxon>Solanales</taxon>
        <taxon>Solanaceae</taxon>
        <taxon>Solanoideae</taxon>
        <taxon>Hyoscyameae</taxon>
        <taxon>Anisodus</taxon>
    </lineage>
</organism>
<reference evidence="1" key="1">
    <citation type="submission" date="2023-12" db="EMBL/GenBank/DDBJ databases">
        <title>Genome assembly of Anisodus tanguticus.</title>
        <authorList>
            <person name="Wang Y.-J."/>
        </authorList>
    </citation>
    <scope>NUCLEOTIDE SEQUENCE</scope>
    <source>
        <strain evidence="1">KB-2021</strain>
        <tissue evidence="1">Leaf</tissue>
    </source>
</reference>
<evidence type="ECO:0000313" key="1">
    <source>
        <dbReference type="EMBL" id="KAK4366329.1"/>
    </source>
</evidence>
<comment type="caution">
    <text evidence="1">The sequence shown here is derived from an EMBL/GenBank/DDBJ whole genome shotgun (WGS) entry which is preliminary data.</text>
</comment>
<accession>A0AAE1S8P6</accession>